<dbReference type="KEGG" id="tpal:117645547"/>
<sequence length="174" mass="20353">MFPSRFLWALMILAPQHSVEGKRINTFAGPFIAFARSFGRCDSQETYTLDLRPSHFNPFKPFDLQTVSGNLSFKKELDDNVWIRVSMALRANNEWKENAFNFNFPGNACSTIREQLPSLFHLFAKATNSTPAKDRRQPCVFLRGSNTIKNEPMKWEFPKFKIIPYARYKFRCER</sequence>
<dbReference type="RefSeq" id="XP_034241720.1">
    <property type="nucleotide sequence ID" value="XM_034385829.1"/>
</dbReference>
<keyword evidence="1" id="KW-0732">Signal</keyword>
<reference evidence="3" key="1">
    <citation type="submission" date="2025-08" db="UniProtKB">
        <authorList>
            <consortium name="RefSeq"/>
        </authorList>
    </citation>
    <scope>IDENTIFICATION</scope>
    <source>
        <tissue evidence="3">Total insect</tissue>
    </source>
</reference>
<keyword evidence="2" id="KW-1185">Reference proteome</keyword>
<feature type="chain" id="PRO_5027872118" evidence="1">
    <location>
        <begin position="22"/>
        <end position="174"/>
    </location>
</feature>
<evidence type="ECO:0000313" key="3">
    <source>
        <dbReference type="RefSeq" id="XP_034241720.1"/>
    </source>
</evidence>
<name>A0A6P8YW32_THRPL</name>
<dbReference type="GeneID" id="117645547"/>
<evidence type="ECO:0000313" key="2">
    <source>
        <dbReference type="Proteomes" id="UP000515158"/>
    </source>
</evidence>
<organism evidence="3">
    <name type="scientific">Thrips palmi</name>
    <name type="common">Melon thrips</name>
    <dbReference type="NCBI Taxonomy" id="161013"/>
    <lineage>
        <taxon>Eukaryota</taxon>
        <taxon>Metazoa</taxon>
        <taxon>Ecdysozoa</taxon>
        <taxon>Arthropoda</taxon>
        <taxon>Hexapoda</taxon>
        <taxon>Insecta</taxon>
        <taxon>Pterygota</taxon>
        <taxon>Neoptera</taxon>
        <taxon>Paraneoptera</taxon>
        <taxon>Thysanoptera</taxon>
        <taxon>Terebrantia</taxon>
        <taxon>Thripoidea</taxon>
        <taxon>Thripidae</taxon>
        <taxon>Thrips</taxon>
    </lineage>
</organism>
<dbReference type="AlphaFoldDB" id="A0A6P8YW32"/>
<evidence type="ECO:0000256" key="1">
    <source>
        <dbReference type="SAM" id="SignalP"/>
    </source>
</evidence>
<dbReference type="InParanoid" id="A0A6P8YW32"/>
<accession>A0A6P8YW32</accession>
<dbReference type="Proteomes" id="UP000515158">
    <property type="component" value="Unplaced"/>
</dbReference>
<proteinExistence type="predicted"/>
<protein>
    <submittedName>
        <fullName evidence="3">Uncharacterized protein LOC117645547</fullName>
    </submittedName>
</protein>
<gene>
    <name evidence="3" type="primary">LOC117645547</name>
</gene>
<feature type="signal peptide" evidence="1">
    <location>
        <begin position="1"/>
        <end position="21"/>
    </location>
</feature>